<reference evidence="2" key="3">
    <citation type="submission" date="2025-09" db="UniProtKB">
        <authorList>
            <consortium name="Ensembl"/>
        </authorList>
    </citation>
    <scope>IDENTIFICATION</scope>
</reference>
<proteinExistence type="predicted"/>
<sequence>MEFPMITPTETPCAREIPLDPEDPMIISTSTLCSENRDDPVTFDPVTFDPVDIYARRVSSDCLVCSPMSPGNSLLCG</sequence>
<name>H2YFY6_CIOSA</name>
<keyword evidence="3" id="KW-1185">Reference proteome</keyword>
<protein>
    <submittedName>
        <fullName evidence="2">Uncharacterized protein</fullName>
    </submittedName>
</protein>
<dbReference type="Ensembl" id="ENSCSAVT00000004297.1">
    <property type="protein sequence ID" value="ENSCSAVP00000004234.1"/>
    <property type="gene ID" value="ENSCSAVG00000002496.1"/>
</dbReference>
<dbReference type="HOGENOM" id="CLU_2644286_0_0_1"/>
<dbReference type="Proteomes" id="UP000007875">
    <property type="component" value="Unassembled WGS sequence"/>
</dbReference>
<dbReference type="InParanoid" id="H2YFY6"/>
<organism evidence="2 3">
    <name type="scientific">Ciona savignyi</name>
    <name type="common">Pacific transparent sea squirt</name>
    <dbReference type="NCBI Taxonomy" id="51511"/>
    <lineage>
        <taxon>Eukaryota</taxon>
        <taxon>Metazoa</taxon>
        <taxon>Chordata</taxon>
        <taxon>Tunicata</taxon>
        <taxon>Ascidiacea</taxon>
        <taxon>Phlebobranchia</taxon>
        <taxon>Cionidae</taxon>
        <taxon>Ciona</taxon>
    </lineage>
</organism>
<evidence type="ECO:0000313" key="3">
    <source>
        <dbReference type="Proteomes" id="UP000007875"/>
    </source>
</evidence>
<accession>H2YFY6</accession>
<evidence type="ECO:0000313" key="2">
    <source>
        <dbReference type="Ensembl" id="ENSCSAVP00000004234.1"/>
    </source>
</evidence>
<reference evidence="3" key="1">
    <citation type="submission" date="2003-08" db="EMBL/GenBank/DDBJ databases">
        <authorList>
            <person name="Birren B."/>
            <person name="Nusbaum C."/>
            <person name="Abebe A."/>
            <person name="Abouelleil A."/>
            <person name="Adekoya E."/>
            <person name="Ait-zahra M."/>
            <person name="Allen N."/>
            <person name="Allen T."/>
            <person name="An P."/>
            <person name="Anderson M."/>
            <person name="Anderson S."/>
            <person name="Arachchi H."/>
            <person name="Armbruster J."/>
            <person name="Bachantsang P."/>
            <person name="Baldwin J."/>
            <person name="Barry A."/>
            <person name="Bayul T."/>
            <person name="Blitshsteyn B."/>
            <person name="Bloom T."/>
            <person name="Blye J."/>
            <person name="Boguslavskiy L."/>
            <person name="Borowsky M."/>
            <person name="Boukhgalter B."/>
            <person name="Brunache A."/>
            <person name="Butler J."/>
            <person name="Calixte N."/>
            <person name="Calvo S."/>
            <person name="Camarata J."/>
            <person name="Campo K."/>
            <person name="Chang J."/>
            <person name="Cheshatsang Y."/>
            <person name="Citroen M."/>
            <person name="Collymore A."/>
            <person name="Considine T."/>
            <person name="Cook A."/>
            <person name="Cooke P."/>
            <person name="Corum B."/>
            <person name="Cuomo C."/>
            <person name="David R."/>
            <person name="Dawoe T."/>
            <person name="Degray S."/>
            <person name="Dodge S."/>
            <person name="Dooley K."/>
            <person name="Dorje P."/>
            <person name="Dorjee K."/>
            <person name="Dorris L."/>
            <person name="Duffey N."/>
            <person name="Dupes A."/>
            <person name="Elkins T."/>
            <person name="Engels R."/>
            <person name="Erickson J."/>
            <person name="Farina A."/>
            <person name="Faro S."/>
            <person name="Ferreira P."/>
            <person name="Fischer H."/>
            <person name="Fitzgerald M."/>
            <person name="Foley K."/>
            <person name="Gage D."/>
            <person name="Galagan J."/>
            <person name="Gearin G."/>
            <person name="Gnerre S."/>
            <person name="Gnirke A."/>
            <person name="Goyette A."/>
            <person name="Graham J."/>
            <person name="Grandbois E."/>
            <person name="Gyaltsen K."/>
            <person name="Hafez N."/>
            <person name="Hagopian D."/>
            <person name="Hagos B."/>
            <person name="Hall J."/>
            <person name="Hatcher B."/>
            <person name="Heller A."/>
            <person name="Higgins H."/>
            <person name="Honan T."/>
            <person name="Horn A."/>
            <person name="Houde N."/>
            <person name="Hughes L."/>
            <person name="Hulme W."/>
            <person name="Husby E."/>
            <person name="Iliev I."/>
            <person name="Jaffe D."/>
            <person name="Jones C."/>
            <person name="Kamal M."/>
            <person name="Kamat A."/>
            <person name="Kamvysselis M."/>
            <person name="Karlsson E."/>
            <person name="Kells C."/>
            <person name="Kieu A."/>
            <person name="Kisner P."/>
            <person name="Kodira C."/>
            <person name="Kulbokas E."/>
            <person name="Labutti K."/>
            <person name="Lama D."/>
            <person name="Landers T."/>
            <person name="Leger J."/>
            <person name="Levine S."/>
            <person name="Lewis D."/>
            <person name="Lewis T."/>
            <person name="Lindblad-toh K."/>
            <person name="Liu X."/>
            <person name="Lokyitsang T."/>
            <person name="Lokyitsang Y."/>
            <person name="Lucien O."/>
            <person name="Lui A."/>
            <person name="Ma L.J."/>
            <person name="Mabbitt R."/>
            <person name="Macdonald J."/>
            <person name="Maclean C."/>
            <person name="Major J."/>
            <person name="Manning J."/>
            <person name="Marabella R."/>
            <person name="Maru K."/>
            <person name="Matthews C."/>
            <person name="Mauceli E."/>
            <person name="Mccarthy M."/>
            <person name="Mcdonough S."/>
            <person name="Mcghee T."/>
            <person name="Meldrim J."/>
            <person name="Meneus L."/>
            <person name="Mesirov J."/>
            <person name="Mihalev A."/>
            <person name="Mihova T."/>
            <person name="Mikkelsen T."/>
            <person name="Mlenga V."/>
            <person name="Moru K."/>
            <person name="Mozes J."/>
            <person name="Mulrain L."/>
            <person name="Munson G."/>
            <person name="Naylor J."/>
            <person name="Newes C."/>
            <person name="Nguyen C."/>
            <person name="Nguyen N."/>
            <person name="Nguyen T."/>
            <person name="Nicol R."/>
            <person name="Nielsen C."/>
            <person name="Nizzari M."/>
            <person name="Norbu C."/>
            <person name="Norbu N."/>
            <person name="O'donnell P."/>
            <person name="Okoawo O."/>
            <person name="O'leary S."/>
            <person name="Omotosho B."/>
            <person name="O'neill K."/>
            <person name="Osman S."/>
            <person name="Parker S."/>
            <person name="Perrin D."/>
            <person name="Phunkhang P."/>
            <person name="Piqani B."/>
            <person name="Purcell S."/>
            <person name="Rachupka T."/>
            <person name="Ramasamy U."/>
            <person name="Rameau R."/>
            <person name="Ray V."/>
            <person name="Raymond C."/>
            <person name="Retta R."/>
            <person name="Richardson S."/>
            <person name="Rise C."/>
            <person name="Rodriguez J."/>
            <person name="Rogers J."/>
            <person name="Rogov P."/>
            <person name="Rutman M."/>
            <person name="Schupbach R."/>
            <person name="Seaman C."/>
            <person name="Settipalli S."/>
            <person name="Sharpe T."/>
            <person name="Sheridan J."/>
            <person name="Sherpa N."/>
            <person name="Shi J."/>
            <person name="Smirnov S."/>
            <person name="Smith C."/>
            <person name="Sougnez C."/>
            <person name="Spencer B."/>
            <person name="Stalker J."/>
            <person name="Stange-thomann N."/>
            <person name="Stavropoulos S."/>
            <person name="Stetson K."/>
            <person name="Stone C."/>
            <person name="Stone S."/>
            <person name="Stubbs M."/>
            <person name="Talamas J."/>
            <person name="Tchuinga P."/>
            <person name="Tenzing P."/>
            <person name="Tesfaye S."/>
            <person name="Theodore J."/>
            <person name="Thoulutsang Y."/>
            <person name="Topham K."/>
            <person name="Towey S."/>
            <person name="Tsamla T."/>
            <person name="Tsomo N."/>
            <person name="Vallee D."/>
            <person name="Vassiliev H."/>
            <person name="Venkataraman V."/>
            <person name="Vinson J."/>
            <person name="Vo A."/>
            <person name="Wade C."/>
            <person name="Wang S."/>
            <person name="Wangchuk T."/>
            <person name="Wangdi T."/>
            <person name="Whittaker C."/>
            <person name="Wilkinson J."/>
            <person name="Wu Y."/>
            <person name="Wyman D."/>
            <person name="Yadav S."/>
            <person name="Yang S."/>
            <person name="Yang X."/>
            <person name="Yeager S."/>
            <person name="Yee E."/>
            <person name="Young G."/>
            <person name="Zainoun J."/>
            <person name="Zembeck L."/>
            <person name="Zimmer A."/>
            <person name="Zody M."/>
            <person name="Lander E."/>
        </authorList>
    </citation>
    <scope>NUCLEOTIDE SEQUENCE [LARGE SCALE GENOMIC DNA]</scope>
</reference>
<evidence type="ECO:0000256" key="1">
    <source>
        <dbReference type="SAM" id="MobiDB-lite"/>
    </source>
</evidence>
<feature type="region of interest" description="Disordered" evidence="1">
    <location>
        <begin position="1"/>
        <end position="22"/>
    </location>
</feature>
<reference evidence="2" key="2">
    <citation type="submission" date="2025-08" db="UniProtKB">
        <authorList>
            <consortium name="Ensembl"/>
        </authorList>
    </citation>
    <scope>IDENTIFICATION</scope>
</reference>
<dbReference type="AlphaFoldDB" id="H2YFY6"/>